<proteinExistence type="predicted"/>
<evidence type="ECO:0008006" key="3">
    <source>
        <dbReference type="Google" id="ProtNLM"/>
    </source>
</evidence>
<dbReference type="InterPro" id="IPR021508">
    <property type="entry name" value="Gp17-like"/>
</dbReference>
<dbReference type="RefSeq" id="WP_080920035.1">
    <property type="nucleotide sequence ID" value="NZ_MDET01000019.1"/>
</dbReference>
<dbReference type="EMBL" id="MDET01000019">
    <property type="protein sequence ID" value="OQM75215.1"/>
    <property type="molecule type" value="Genomic_DNA"/>
</dbReference>
<sequence>MAAAADLQRALFHALAADAALLALLGGENIFDHPPDHAPFPCITFGKTSVFDWSTATEAGSEHLVTLNVWSKAKGRKEALSVIDAIQAGLLETPLTLENHHLVNLTFESVEADHDEETSLHYGSLRLRAVIEHH</sequence>
<protein>
    <recommendedName>
        <fullName evidence="3">DUF3168 domain-containing protein</fullName>
    </recommendedName>
</protein>
<evidence type="ECO:0000313" key="2">
    <source>
        <dbReference type="Proteomes" id="UP000191905"/>
    </source>
</evidence>
<gene>
    <name evidence="1" type="ORF">BFN67_19615</name>
</gene>
<accession>A0A1V8RPW4</accession>
<reference evidence="1 2" key="1">
    <citation type="journal article" date="2016" name="Int. J. Syst. Evol. Microbiol.">
        <title>Pseudaminobacter manganicus sp. nov., isolated from sludge of a manganese mine.</title>
        <authorList>
            <person name="Li J."/>
            <person name="Huang J."/>
            <person name="Liao S."/>
            <person name="Wang G."/>
        </authorList>
    </citation>
    <scope>NUCLEOTIDE SEQUENCE [LARGE SCALE GENOMIC DNA]</scope>
    <source>
        <strain evidence="1 2">JH-7</strain>
    </source>
</reference>
<comment type="caution">
    <text evidence="1">The sequence shown here is derived from an EMBL/GenBank/DDBJ whole genome shotgun (WGS) entry which is preliminary data.</text>
</comment>
<dbReference type="AlphaFoldDB" id="A0A1V8RPW4"/>
<name>A0A1V8RPW4_9HYPH</name>
<evidence type="ECO:0000313" key="1">
    <source>
        <dbReference type="EMBL" id="OQM75215.1"/>
    </source>
</evidence>
<dbReference type="Proteomes" id="UP000191905">
    <property type="component" value="Unassembled WGS sequence"/>
</dbReference>
<keyword evidence="2" id="KW-1185">Reference proteome</keyword>
<dbReference type="Gene3D" id="3.30.2000.30">
    <property type="match status" value="1"/>
</dbReference>
<organism evidence="1 2">
    <name type="scientific">Manganibacter manganicus</name>
    <dbReference type="NCBI Taxonomy" id="1873176"/>
    <lineage>
        <taxon>Bacteria</taxon>
        <taxon>Pseudomonadati</taxon>
        <taxon>Pseudomonadota</taxon>
        <taxon>Alphaproteobacteria</taxon>
        <taxon>Hyphomicrobiales</taxon>
        <taxon>Phyllobacteriaceae</taxon>
        <taxon>Manganibacter</taxon>
    </lineage>
</organism>
<dbReference type="InterPro" id="IPR053745">
    <property type="entry name" value="Viral_Tail_Comp_sf"/>
</dbReference>
<dbReference type="STRING" id="1873176.BFN67_19615"/>
<dbReference type="Pfam" id="PF11367">
    <property type="entry name" value="Tail_completion_gp17"/>
    <property type="match status" value="1"/>
</dbReference>